<dbReference type="InterPro" id="IPR011990">
    <property type="entry name" value="TPR-like_helical_dom_sf"/>
</dbReference>
<dbReference type="OrthoDB" id="9784036at2"/>
<dbReference type="SUPFAM" id="SSF48452">
    <property type="entry name" value="TPR-like"/>
    <property type="match status" value="1"/>
</dbReference>
<dbReference type="AlphaFoldDB" id="A0A1S9PD30"/>
<accession>A0A1S9PD30</accession>
<reference evidence="1 2" key="1">
    <citation type="submission" date="2016-07" db="EMBL/GenBank/DDBJ databases">
        <title>Genomic analysis of zinc-resistant bacterium Mucilaginibacter pedocola TBZ30.</title>
        <authorList>
            <person name="Huang J."/>
            <person name="Tang J."/>
        </authorList>
    </citation>
    <scope>NUCLEOTIDE SEQUENCE [LARGE SCALE GENOMIC DNA]</scope>
    <source>
        <strain evidence="1 2">TBZ30</strain>
    </source>
</reference>
<dbReference type="InterPro" id="IPR029058">
    <property type="entry name" value="AB_hydrolase_fold"/>
</dbReference>
<organism evidence="1 2">
    <name type="scientific">Mucilaginibacter pedocola</name>
    <dbReference type="NCBI Taxonomy" id="1792845"/>
    <lineage>
        <taxon>Bacteria</taxon>
        <taxon>Pseudomonadati</taxon>
        <taxon>Bacteroidota</taxon>
        <taxon>Sphingobacteriia</taxon>
        <taxon>Sphingobacteriales</taxon>
        <taxon>Sphingobacteriaceae</taxon>
        <taxon>Mucilaginibacter</taxon>
    </lineage>
</organism>
<dbReference type="EMBL" id="MBTF01000023">
    <property type="protein sequence ID" value="OOQ58747.1"/>
    <property type="molecule type" value="Genomic_DNA"/>
</dbReference>
<name>A0A1S9PD30_9SPHI</name>
<evidence type="ECO:0000313" key="2">
    <source>
        <dbReference type="Proteomes" id="UP000189739"/>
    </source>
</evidence>
<dbReference type="Gene3D" id="3.40.50.1820">
    <property type="entry name" value="alpha/beta hydrolase"/>
    <property type="match status" value="1"/>
</dbReference>
<sequence length="393" mass="45276">MLISTHFKIALLAIFCLFITINTNGQALERYRTLKDTTYLSQNLGFKKHIQITVPIEYQSNLPNKFPLIIVFDTQNKRQYQYILKSIDFLTANEQMPSAVVVGVEAGSGGNRYRETQLPVSDSTGIAEKNEDYIFKELIPMLRDKYKASDFTMLVGHSRYGFLTTYLMARHINELNAVISISPFLKQDNFDLSDVLRKSLKSNKLKHTLYYRYAMGNDYPLDYKTLTATLKEPGLKINNFNADGWWFPEADHMTMPGLAITRALYEVFAYWSKCQQEYFSENNKDVSTITHIKQKLADNYGTQLPFSLGKLNGKGYAFYNNKDYANAILAWRQLVEQYPNFIQAYLKIAECQKALHQPITETIKQFKANVAASSIFTAEQKEEFLKDAKELEN</sequence>
<dbReference type="InterPro" id="IPR050583">
    <property type="entry name" value="Mycobacterial_A85_antigen"/>
</dbReference>
<dbReference type="PANTHER" id="PTHR48098:SF6">
    <property type="entry name" value="FERRI-BACILLIBACTIN ESTERASE BESA"/>
    <property type="match status" value="1"/>
</dbReference>
<evidence type="ECO:0008006" key="3">
    <source>
        <dbReference type="Google" id="ProtNLM"/>
    </source>
</evidence>
<dbReference type="Gene3D" id="1.25.40.10">
    <property type="entry name" value="Tetratricopeptide repeat domain"/>
    <property type="match status" value="1"/>
</dbReference>
<dbReference type="Proteomes" id="UP000189739">
    <property type="component" value="Unassembled WGS sequence"/>
</dbReference>
<protein>
    <recommendedName>
        <fullName evidence="3">Esterase</fullName>
    </recommendedName>
</protein>
<dbReference type="InterPro" id="IPR000801">
    <property type="entry name" value="Esterase-like"/>
</dbReference>
<keyword evidence="2" id="KW-1185">Reference proteome</keyword>
<dbReference type="SUPFAM" id="SSF53474">
    <property type="entry name" value="alpha/beta-Hydrolases"/>
    <property type="match status" value="1"/>
</dbReference>
<comment type="caution">
    <text evidence="1">The sequence shown here is derived from an EMBL/GenBank/DDBJ whole genome shotgun (WGS) entry which is preliminary data.</text>
</comment>
<dbReference type="PANTHER" id="PTHR48098">
    <property type="entry name" value="ENTEROCHELIN ESTERASE-RELATED"/>
    <property type="match status" value="1"/>
</dbReference>
<evidence type="ECO:0000313" key="1">
    <source>
        <dbReference type="EMBL" id="OOQ58747.1"/>
    </source>
</evidence>
<dbReference type="RefSeq" id="WP_078349453.1">
    <property type="nucleotide sequence ID" value="NZ_MBTF01000023.1"/>
</dbReference>
<proteinExistence type="predicted"/>
<dbReference type="STRING" id="1792845.BC343_08800"/>
<dbReference type="Pfam" id="PF00756">
    <property type="entry name" value="Esterase"/>
    <property type="match status" value="1"/>
</dbReference>
<gene>
    <name evidence="1" type="ORF">BC343_08800</name>
</gene>